<reference evidence="1 2" key="1">
    <citation type="submission" date="2020-08" db="EMBL/GenBank/DDBJ databases">
        <title>Sequencing the genomes of 1000 actinobacteria strains.</title>
        <authorList>
            <person name="Klenk H.-P."/>
        </authorList>
    </citation>
    <scope>NUCLEOTIDE SEQUENCE [LARGE SCALE GENOMIC DNA]</scope>
    <source>
        <strain evidence="1 2">DSM 44230</strain>
    </source>
</reference>
<evidence type="ECO:0000313" key="2">
    <source>
        <dbReference type="Proteomes" id="UP000533598"/>
    </source>
</evidence>
<organism evidence="1 2">
    <name type="scientific">Crossiella cryophila</name>
    <dbReference type="NCBI Taxonomy" id="43355"/>
    <lineage>
        <taxon>Bacteria</taxon>
        <taxon>Bacillati</taxon>
        <taxon>Actinomycetota</taxon>
        <taxon>Actinomycetes</taxon>
        <taxon>Pseudonocardiales</taxon>
        <taxon>Pseudonocardiaceae</taxon>
        <taxon>Crossiella</taxon>
    </lineage>
</organism>
<dbReference type="Proteomes" id="UP000533598">
    <property type="component" value="Unassembled WGS sequence"/>
</dbReference>
<gene>
    <name evidence="1" type="ORF">HNR67_004350</name>
</gene>
<dbReference type="RefSeq" id="WP_185004089.1">
    <property type="nucleotide sequence ID" value="NZ_BAAAUI010000004.1"/>
</dbReference>
<proteinExistence type="predicted"/>
<dbReference type="AlphaFoldDB" id="A0A7W7FUG1"/>
<comment type="caution">
    <text evidence="1">The sequence shown here is derived from an EMBL/GenBank/DDBJ whole genome shotgun (WGS) entry which is preliminary data.</text>
</comment>
<sequence>MSAEEKTQFVLGVYFRTQAAIEKYLGADGLPAWTDHVATINATAMRARVADPADRARDLLTGLASMLDVYGSEMVRTDEPDTTTLDVRRCGIYDYRERAQAQGVELTLKRPCEYCVDLHHRTAARIGVEVTHELGERSCHWTVQVPGGTTERGRL</sequence>
<accession>A0A7W7FUG1</accession>
<protein>
    <submittedName>
        <fullName evidence="1">Uncharacterized protein</fullName>
    </submittedName>
</protein>
<name>A0A7W7FUG1_9PSEU</name>
<dbReference type="EMBL" id="JACHMH010000001">
    <property type="protein sequence ID" value="MBB4678232.1"/>
    <property type="molecule type" value="Genomic_DNA"/>
</dbReference>
<keyword evidence="2" id="KW-1185">Reference proteome</keyword>
<evidence type="ECO:0000313" key="1">
    <source>
        <dbReference type="EMBL" id="MBB4678232.1"/>
    </source>
</evidence>